<gene>
    <name evidence="1" type="ORF">UV59_C0012G0081</name>
</gene>
<dbReference type="STRING" id="1618436.UV59_C0012G0081"/>
<proteinExistence type="predicted"/>
<organism evidence="1 2">
    <name type="scientific">Candidatus Gottesmanbacteria bacterium GW2011_GWA1_43_11</name>
    <dbReference type="NCBI Taxonomy" id="1618436"/>
    <lineage>
        <taxon>Bacteria</taxon>
        <taxon>Candidatus Gottesmaniibacteriota</taxon>
    </lineage>
</organism>
<dbReference type="Proteomes" id="UP000034543">
    <property type="component" value="Unassembled WGS sequence"/>
</dbReference>
<evidence type="ECO:0000313" key="1">
    <source>
        <dbReference type="EMBL" id="KKS84988.1"/>
    </source>
</evidence>
<reference evidence="1 2" key="1">
    <citation type="journal article" date="2015" name="Nature">
        <title>rRNA introns, odd ribosomes, and small enigmatic genomes across a large radiation of phyla.</title>
        <authorList>
            <person name="Brown C.T."/>
            <person name="Hug L.A."/>
            <person name="Thomas B.C."/>
            <person name="Sharon I."/>
            <person name="Castelle C.J."/>
            <person name="Singh A."/>
            <person name="Wilkins M.J."/>
            <person name="Williams K.H."/>
            <person name="Banfield J.F."/>
        </authorList>
    </citation>
    <scope>NUCLEOTIDE SEQUENCE [LARGE SCALE GENOMIC DNA]</scope>
</reference>
<protein>
    <submittedName>
        <fullName evidence="1">Uncharacterized protein</fullName>
    </submittedName>
</protein>
<evidence type="ECO:0000313" key="2">
    <source>
        <dbReference type="Proteomes" id="UP000034543"/>
    </source>
</evidence>
<dbReference type="EMBL" id="LCFB01000012">
    <property type="protein sequence ID" value="KKS84988.1"/>
    <property type="molecule type" value="Genomic_DNA"/>
</dbReference>
<name>A0A0G1FDR2_9BACT</name>
<sequence length="95" mass="10690">MTQIEEVELKDFLTKSLEEIEVGAGDRSINGSVEFEVSVSNVTKKEGSLKVYVAEGQAERTKEKIAKIKFFVSPRPSRHDINQIAKQSEDDSIEF</sequence>
<dbReference type="AlphaFoldDB" id="A0A0G1FDR2"/>
<comment type="caution">
    <text evidence="1">The sequence shown here is derived from an EMBL/GenBank/DDBJ whole genome shotgun (WGS) entry which is preliminary data.</text>
</comment>
<accession>A0A0G1FDR2</accession>